<evidence type="ECO:0000313" key="5">
    <source>
        <dbReference type="Proteomes" id="UP000275394"/>
    </source>
</evidence>
<evidence type="ECO:0000256" key="1">
    <source>
        <dbReference type="ARBA" id="ARBA00004613"/>
    </source>
</evidence>
<reference evidence="4 5" key="1">
    <citation type="submission" date="2018-11" db="EMBL/GenBank/DDBJ databases">
        <title>Genomic Encyclopedia of Type Strains, Phase IV (KMG-IV): sequencing the most valuable type-strain genomes for metagenomic binning, comparative biology and taxonomic classification.</title>
        <authorList>
            <person name="Goeker M."/>
        </authorList>
    </citation>
    <scope>NUCLEOTIDE SEQUENCE [LARGE SCALE GENOMIC DNA]</scope>
    <source>
        <strain evidence="4 5">DSM 100316</strain>
    </source>
</reference>
<feature type="domain" description="NodB homology" evidence="3">
    <location>
        <begin position="197"/>
        <end position="271"/>
    </location>
</feature>
<evidence type="ECO:0000259" key="3">
    <source>
        <dbReference type="Pfam" id="PF01522"/>
    </source>
</evidence>
<dbReference type="GO" id="GO:0005975">
    <property type="term" value="P:carbohydrate metabolic process"/>
    <property type="evidence" value="ECO:0007669"/>
    <property type="project" value="InterPro"/>
</dbReference>
<dbReference type="InterPro" id="IPR051398">
    <property type="entry name" value="Polysacch_Deacetylase"/>
</dbReference>
<dbReference type="SUPFAM" id="SSF88713">
    <property type="entry name" value="Glycoside hydrolase/deacetylase"/>
    <property type="match status" value="1"/>
</dbReference>
<dbReference type="GO" id="GO:0016810">
    <property type="term" value="F:hydrolase activity, acting on carbon-nitrogen (but not peptide) bonds"/>
    <property type="evidence" value="ECO:0007669"/>
    <property type="project" value="InterPro"/>
</dbReference>
<sequence length="305" mass="36276">MEPIMFHYFHDNNNYKKVDGSLSAEQLEEIITNDVYKVISADEWLARYDSGTLAENETCLTFDDGIAEQYDIAVPILDKHNIKGIFNICTFFFTGDEDRFEIQRHFRNNYFNNVNDFYREYFNNAKLLSEKEYEDVCQKVNFDEYLAHAKFYTKEDRKFRYFRDVAFKEKHFLIVDQMMRDLMIDKDSLSKKLWISQAQISTMSKKHLIGIHSHEHPTTIDLWSQQQQQQSYQRNKEILERMINQDITVCAYPCGKNNKETFAVMDRLKIKHAMIASTTTQLGKTPYLIPRIDSTDFYKLLESKK</sequence>
<name>A0A3N2DPY2_9GAMM</name>
<accession>A0A3N2DPY2</accession>
<evidence type="ECO:0000256" key="2">
    <source>
        <dbReference type="ARBA" id="ARBA00022729"/>
    </source>
</evidence>
<dbReference type="PANTHER" id="PTHR34216:SF3">
    <property type="entry name" value="POLY-BETA-1,6-N-ACETYL-D-GLUCOSAMINE N-DEACETYLASE"/>
    <property type="match status" value="1"/>
</dbReference>
<gene>
    <name evidence="4" type="ORF">EDC56_2292</name>
</gene>
<dbReference type="RefSeq" id="WP_123712598.1">
    <property type="nucleotide sequence ID" value="NZ_RKHR01000004.1"/>
</dbReference>
<organism evidence="4 5">
    <name type="scientific">Sinobacterium caligoides</name>
    <dbReference type="NCBI Taxonomy" id="933926"/>
    <lineage>
        <taxon>Bacteria</taxon>
        <taxon>Pseudomonadati</taxon>
        <taxon>Pseudomonadota</taxon>
        <taxon>Gammaproteobacteria</taxon>
        <taxon>Cellvibrionales</taxon>
        <taxon>Spongiibacteraceae</taxon>
        <taxon>Sinobacterium</taxon>
    </lineage>
</organism>
<proteinExistence type="predicted"/>
<dbReference type="Gene3D" id="3.20.20.370">
    <property type="entry name" value="Glycoside hydrolase/deacetylase"/>
    <property type="match status" value="1"/>
</dbReference>
<comment type="subcellular location">
    <subcellularLocation>
        <location evidence="1">Secreted</location>
    </subcellularLocation>
</comment>
<dbReference type="AlphaFoldDB" id="A0A3N2DPY2"/>
<dbReference type="GO" id="GO:0005576">
    <property type="term" value="C:extracellular region"/>
    <property type="evidence" value="ECO:0007669"/>
    <property type="project" value="UniProtKB-SubCell"/>
</dbReference>
<dbReference type="InterPro" id="IPR002509">
    <property type="entry name" value="NODB_dom"/>
</dbReference>
<dbReference type="PANTHER" id="PTHR34216">
    <property type="match status" value="1"/>
</dbReference>
<keyword evidence="2" id="KW-0732">Signal</keyword>
<evidence type="ECO:0000313" key="4">
    <source>
        <dbReference type="EMBL" id="ROS01843.1"/>
    </source>
</evidence>
<keyword evidence="5" id="KW-1185">Reference proteome</keyword>
<dbReference type="Proteomes" id="UP000275394">
    <property type="component" value="Unassembled WGS sequence"/>
</dbReference>
<dbReference type="Pfam" id="PF01522">
    <property type="entry name" value="Polysacc_deac_1"/>
    <property type="match status" value="1"/>
</dbReference>
<comment type="caution">
    <text evidence="4">The sequence shown here is derived from an EMBL/GenBank/DDBJ whole genome shotgun (WGS) entry which is preliminary data.</text>
</comment>
<dbReference type="EMBL" id="RKHR01000004">
    <property type="protein sequence ID" value="ROS01843.1"/>
    <property type="molecule type" value="Genomic_DNA"/>
</dbReference>
<protein>
    <submittedName>
        <fullName evidence="4">Polysaccharide deacetylase</fullName>
    </submittedName>
</protein>
<dbReference type="OrthoDB" id="9814639at2"/>
<dbReference type="InterPro" id="IPR011330">
    <property type="entry name" value="Glyco_hydro/deAcase_b/a-brl"/>
</dbReference>